<dbReference type="InterPro" id="IPR011333">
    <property type="entry name" value="SKP1/BTB/POZ_sf"/>
</dbReference>
<dbReference type="AlphaFoldDB" id="A0A815XN65"/>
<gene>
    <name evidence="3" type="ORF">GPM918_LOCUS39684</name>
    <name evidence="4" type="ORF">SRO942_LOCUS40580</name>
</gene>
<dbReference type="Pfam" id="PF02214">
    <property type="entry name" value="BTB_2"/>
    <property type="match status" value="1"/>
</dbReference>
<evidence type="ECO:0000313" key="5">
    <source>
        <dbReference type="Proteomes" id="UP000663829"/>
    </source>
</evidence>
<evidence type="ECO:0000313" key="4">
    <source>
        <dbReference type="EMBL" id="CAF4421058.1"/>
    </source>
</evidence>
<dbReference type="EMBL" id="CAJNOQ010028204">
    <property type="protein sequence ID" value="CAF1559652.1"/>
    <property type="molecule type" value="Genomic_DNA"/>
</dbReference>
<evidence type="ECO:0000256" key="1">
    <source>
        <dbReference type="SAM" id="MobiDB-lite"/>
    </source>
</evidence>
<feature type="non-terminal residue" evidence="3">
    <location>
        <position position="1"/>
    </location>
</feature>
<dbReference type="GO" id="GO:0051260">
    <property type="term" value="P:protein homooligomerization"/>
    <property type="evidence" value="ECO:0007669"/>
    <property type="project" value="InterPro"/>
</dbReference>
<feature type="region of interest" description="Disordered" evidence="1">
    <location>
        <begin position="220"/>
        <end position="244"/>
    </location>
</feature>
<dbReference type="Proteomes" id="UP000681722">
    <property type="component" value="Unassembled WGS sequence"/>
</dbReference>
<feature type="compositionally biased region" description="Low complexity" evidence="1">
    <location>
        <begin position="228"/>
        <end position="244"/>
    </location>
</feature>
<reference evidence="3" key="1">
    <citation type="submission" date="2021-02" db="EMBL/GenBank/DDBJ databases">
        <authorList>
            <person name="Nowell W R."/>
        </authorList>
    </citation>
    <scope>NUCLEOTIDE SEQUENCE</scope>
</reference>
<feature type="domain" description="Potassium channel tetramerisation-type BTB" evidence="2">
    <location>
        <begin position="42"/>
        <end position="121"/>
    </location>
</feature>
<organism evidence="3 5">
    <name type="scientific">Didymodactylos carnosus</name>
    <dbReference type="NCBI Taxonomy" id="1234261"/>
    <lineage>
        <taxon>Eukaryota</taxon>
        <taxon>Metazoa</taxon>
        <taxon>Spiralia</taxon>
        <taxon>Gnathifera</taxon>
        <taxon>Rotifera</taxon>
        <taxon>Eurotatoria</taxon>
        <taxon>Bdelloidea</taxon>
        <taxon>Philodinida</taxon>
        <taxon>Philodinidae</taxon>
        <taxon>Didymodactylos</taxon>
    </lineage>
</organism>
<comment type="caution">
    <text evidence="3">The sequence shown here is derived from an EMBL/GenBank/DDBJ whole genome shotgun (WGS) entry which is preliminary data.</text>
</comment>
<dbReference type="SUPFAM" id="SSF54695">
    <property type="entry name" value="POZ domain"/>
    <property type="match status" value="1"/>
</dbReference>
<accession>A0A815XN65</accession>
<evidence type="ECO:0000313" key="3">
    <source>
        <dbReference type="EMBL" id="CAF1559652.1"/>
    </source>
</evidence>
<sequence length="402" mass="46527">MVDTIELSTVEGEKHDISADDTVGTEESTDNKKVKVDLQGFVKIFVRGTLFEMAKMTISRSQFLLRFINDPPNSEDGCYHVDRNPNIFVCLMDYLSQTRVPDILPCSVRDLYSEALFYGIDLPEHDCWGTTLSYTMTRINMYDIRGQLKSFADRHSIYGFVEWRQRISLVLEFHCHRTIDLNVVHEYMLDQATKQIFMIQSYSQRDNRLPPAPLFQCPKTFKQDKSSKSPPKIPSSSPSSSDSCSESAKELLKQLTVEDVKTWLQKTMFHRLAETWFRNNVNANRNPTSLLETEKQLLSLVQDEQRSLSTYNMRVLELSFNLYDSFVEYKLIVMKIFECLSGYLNPLQTRFILDPIHDNALSKAVIDVLKALTHFKKSFPTETLNILIDFASENKNQTLRDT</sequence>
<protein>
    <recommendedName>
        <fullName evidence="2">Potassium channel tetramerisation-type BTB domain-containing protein</fullName>
    </recommendedName>
</protein>
<keyword evidence="5" id="KW-1185">Reference proteome</keyword>
<dbReference type="EMBL" id="CAJOBC010093950">
    <property type="protein sequence ID" value="CAF4421058.1"/>
    <property type="molecule type" value="Genomic_DNA"/>
</dbReference>
<name>A0A815XN65_9BILA</name>
<dbReference type="Gene3D" id="3.30.710.10">
    <property type="entry name" value="Potassium Channel Kv1.1, Chain A"/>
    <property type="match status" value="1"/>
</dbReference>
<proteinExistence type="predicted"/>
<dbReference type="InterPro" id="IPR003131">
    <property type="entry name" value="T1-type_BTB"/>
</dbReference>
<evidence type="ECO:0000259" key="2">
    <source>
        <dbReference type="Pfam" id="PF02214"/>
    </source>
</evidence>
<dbReference type="Proteomes" id="UP000663829">
    <property type="component" value="Unassembled WGS sequence"/>
</dbReference>